<feature type="compositionally biased region" description="Basic and acidic residues" evidence="7">
    <location>
        <begin position="1593"/>
        <end position="1622"/>
    </location>
</feature>
<keyword evidence="2" id="KW-0963">Cytoplasm</keyword>
<feature type="region of interest" description="Disordered" evidence="7">
    <location>
        <begin position="1495"/>
        <end position="1640"/>
    </location>
</feature>
<keyword evidence="3" id="KW-0344">Guanine-nucleotide releasing factor</keyword>
<proteinExistence type="inferred from homology"/>
<dbReference type="EMBL" id="JABFDY010000005">
    <property type="protein sequence ID" value="KAF7707500.1"/>
    <property type="molecule type" value="Genomic_DNA"/>
</dbReference>
<keyword evidence="4 6" id="KW-0175">Coiled coil</keyword>
<dbReference type="OrthoDB" id="10254988at2759"/>
<dbReference type="GO" id="GO:0008017">
    <property type="term" value="F:microtubule binding"/>
    <property type="evidence" value="ECO:0007669"/>
    <property type="project" value="TreeGrafter"/>
</dbReference>
<gene>
    <name evidence="9" type="ORF">HF521_018718</name>
</gene>
<organism evidence="9 10">
    <name type="scientific">Silurus meridionalis</name>
    <name type="common">Southern catfish</name>
    <name type="synonym">Silurus soldatovi meridionalis</name>
    <dbReference type="NCBI Taxonomy" id="175797"/>
    <lineage>
        <taxon>Eukaryota</taxon>
        <taxon>Metazoa</taxon>
        <taxon>Chordata</taxon>
        <taxon>Craniata</taxon>
        <taxon>Vertebrata</taxon>
        <taxon>Euteleostomi</taxon>
        <taxon>Actinopterygii</taxon>
        <taxon>Neopterygii</taxon>
        <taxon>Teleostei</taxon>
        <taxon>Ostariophysi</taxon>
        <taxon>Siluriformes</taxon>
        <taxon>Siluridae</taxon>
        <taxon>Silurus</taxon>
    </lineage>
</organism>
<dbReference type="InterPro" id="IPR043936">
    <property type="entry name" value="HOOK_N"/>
</dbReference>
<feature type="coiled-coil region" evidence="6">
    <location>
        <begin position="1219"/>
        <end position="1449"/>
    </location>
</feature>
<protein>
    <recommendedName>
        <fullName evidence="8">HOOK N-terminal domain-containing protein</fullName>
    </recommendedName>
</protein>
<dbReference type="GO" id="GO:0031122">
    <property type="term" value="P:cytoplasmic microtubule organization"/>
    <property type="evidence" value="ECO:0007669"/>
    <property type="project" value="TreeGrafter"/>
</dbReference>
<comment type="caution">
    <text evidence="9">The sequence shown here is derived from an EMBL/GenBank/DDBJ whole genome shotgun (WGS) entry which is preliminary data.</text>
</comment>
<feature type="domain" description="HOOK N-terminal" evidence="8">
    <location>
        <begin position="62"/>
        <end position="188"/>
    </location>
</feature>
<evidence type="ECO:0000259" key="8">
    <source>
        <dbReference type="Pfam" id="PF19047"/>
    </source>
</evidence>
<feature type="coiled-coil region" evidence="6">
    <location>
        <begin position="266"/>
        <end position="427"/>
    </location>
</feature>
<feature type="compositionally biased region" description="Basic and acidic residues" evidence="7">
    <location>
        <begin position="1629"/>
        <end position="1640"/>
    </location>
</feature>
<evidence type="ECO:0000256" key="1">
    <source>
        <dbReference type="ARBA" id="ARBA00004496"/>
    </source>
</evidence>
<feature type="compositionally biased region" description="Polar residues" evidence="7">
    <location>
        <begin position="1502"/>
        <end position="1534"/>
    </location>
</feature>
<dbReference type="SUPFAM" id="SSF116907">
    <property type="entry name" value="Hook domain"/>
    <property type="match status" value="1"/>
</dbReference>
<dbReference type="Pfam" id="PF19047">
    <property type="entry name" value="HOOK_N"/>
    <property type="match status" value="1"/>
</dbReference>
<evidence type="ECO:0000256" key="3">
    <source>
        <dbReference type="ARBA" id="ARBA00022658"/>
    </source>
</evidence>
<dbReference type="GO" id="GO:0051959">
    <property type="term" value="F:dynein light intermediate chain binding"/>
    <property type="evidence" value="ECO:0007669"/>
    <property type="project" value="TreeGrafter"/>
</dbReference>
<feature type="compositionally biased region" description="Basic and acidic residues" evidence="7">
    <location>
        <begin position="1058"/>
        <end position="1072"/>
    </location>
</feature>
<dbReference type="InterPro" id="IPR036872">
    <property type="entry name" value="CH_dom_sf"/>
</dbReference>
<comment type="subcellular location">
    <subcellularLocation>
        <location evidence="1">Cytoplasm</location>
    </subcellularLocation>
</comment>
<sequence length="1640" mass="188773">MKDSWSEKSPGEMNKMDDNFTETLDEFMGSALVTWVHLFEDMVGDEGQNYMEVNSNSQNALNAQYLQLTNGIYLNEVMRIIDPNPNVEQIYHNVRDDKILRVQNFSILNRHLRSYYQENLQQLVLMPLPNVAVLGRDPLTEGALEELRRLLLLLLGCAVQCETKQTFIQQIQSLNIETQAELALCIQEVTQDPSAVLPLHYGEMCALDGLELQTLLGSLARQIQSLLAQRDMHLERIAELSVQCESVSSPTTPPTGPWHNAPEGLSIQLADSKAKLRRLKQELEDKEDQLIDYKREIQTMEVELKKLQCENRALQGEVRVSRSLRDEVDCLRERANKADQLQTELKTCTHRLRSMELYRTQLKEQQQYCASLQENKALLEEQLDDTRVRCSALRELEKDNLLLRQKLMDLEAERDVERQRVDELLEMNMRLQMDLKRPSLSVDVTQRVTHPHVLYSELESDEELQEPKTPEHHEGEHKPLSVEVNEASSLRLLGAENENAELRRRLERLQAEQEALQTQSPEVTETLQRQTDKLKQLEEEHQNTLKEFQNLKNENSSLKRSLEELEKIRLQEKQERSPGEVEKEIPRGECEGKDMGKEEEADKREKRKQEMIRAQREDGEGEEVLLKEKKEETENDPETKERGEAEGQKWTGTGKDKPESMTTKEESKSDDEMPMQKGKQEENAREIETEVNKLHREIHALTTQLQQAVEEADQQTNLVQELHSKLGEQTKKTRETEQKLALLEAESQRLKKAAESLTEARKQIEILQCESMHQEEELMRLRSQAELQKMEAAVIPQLEGERAALERERETLKATIDSLRASVRKGDQVELNNQTLKAELERLGRNLDSARRREEELEAELKESSFEIDSLSKRRDEAMLEVSRLEQEKEACQSELDCQRREQRQKEREMARLRQQLESTTSALEHANQRACSLELQHRRVCQELKELKETVVQLEELQKENQQMNAQNAENSTQITSLTQELASERVQSQKLTTQVAELNQSLEELDGKLKMANSQLTQLQTEHARVVSEVAAFSCNSGTEVAEDSKSNRQSPMQRENQEDPHISSKDRIAESQTSENAAIVASSEDTQSLEDNKKQSPKINSESQHHASVKLLSMEKENAMLQQERQTLLSQLAQSQTVCTHLREQLDSLQRHSISLQESCSKLQDLNTKLQVEQTSLSSQNASVLARCREIEVRCATLEADSKVWQKEKEESAVRCESLRRDHERLTALQQRQEAELEELLAKHSQLKSSGRGLEAQYRELEARHKELMKSKAKLEEAEEEIQAERERMERAVQEQTVREKELERLRMENERYVNQQKEWVQVQSELLAQVSVLRSEMSTAQIERTKLEGELNMLKEQNQQLDLNNVRLNSQHQLLTQLKGNMEEENRHLVEQNQSLAKENRALLERSLESRDQHHNQQREYLDKLNELRREKQKLVEKIMDQYRVLEPGMSATKQPKKSNWIADRMKKLIKPKGGKEGRAHFITIGSMDILEEPGDSVPSSPLTSAHSQEQDPSSAPASPSTLRRVSSQGDPDEPSKVVLRSARRKLGSSRHGWGLGKGREGGVSQSFSPGDRRSRPLQRLNPPSSALWEKDHDGSPTPSEEGRGESEENTTSEHSDSRVSSGAEDFHSSFDKPQD</sequence>
<dbReference type="Proteomes" id="UP000606274">
    <property type="component" value="Unassembled WGS sequence"/>
</dbReference>
<dbReference type="GO" id="GO:0007165">
    <property type="term" value="P:signal transduction"/>
    <property type="evidence" value="ECO:0007669"/>
    <property type="project" value="UniProtKB-ARBA"/>
</dbReference>
<feature type="compositionally biased region" description="Basic and acidic residues" evidence="7">
    <location>
        <begin position="465"/>
        <end position="480"/>
    </location>
</feature>
<keyword evidence="10" id="KW-1185">Reference proteome</keyword>
<feature type="region of interest" description="Disordered" evidence="7">
    <location>
        <begin position="1040"/>
        <end position="1109"/>
    </location>
</feature>
<dbReference type="GO" id="GO:0030705">
    <property type="term" value="P:cytoskeleton-dependent intracellular transport"/>
    <property type="evidence" value="ECO:0007669"/>
    <property type="project" value="InterPro"/>
</dbReference>
<dbReference type="PANTHER" id="PTHR18947:SF35">
    <property type="entry name" value="COILED-COIL DOMAIN-CONTAINING PROTEIN 88B"/>
    <property type="match status" value="1"/>
</dbReference>
<name>A0A8T0BQ65_SILME</name>
<reference evidence="9" key="1">
    <citation type="submission" date="2020-08" db="EMBL/GenBank/DDBJ databases">
        <title>Chromosome-level assembly of Southern catfish (Silurus meridionalis) provides insights into visual adaptation to the nocturnal and benthic lifestyles.</title>
        <authorList>
            <person name="Zhang Y."/>
            <person name="Wang D."/>
            <person name="Peng Z."/>
        </authorList>
    </citation>
    <scope>NUCLEOTIDE SEQUENCE</scope>
    <source>
        <strain evidence="9">SWU-2019-XX</strain>
        <tissue evidence="9">Muscle</tissue>
    </source>
</reference>
<evidence type="ECO:0000313" key="10">
    <source>
        <dbReference type="Proteomes" id="UP000606274"/>
    </source>
</evidence>
<accession>A0A8T0BQ65</accession>
<feature type="compositionally biased region" description="Basic and acidic residues" evidence="7">
    <location>
        <begin position="654"/>
        <end position="671"/>
    </location>
</feature>
<dbReference type="FunFam" id="1.10.418.10:FF:000035">
    <property type="entry name" value="girdin isoform X1"/>
    <property type="match status" value="1"/>
</dbReference>
<dbReference type="GO" id="GO:0005813">
    <property type="term" value="C:centrosome"/>
    <property type="evidence" value="ECO:0007669"/>
    <property type="project" value="TreeGrafter"/>
</dbReference>
<dbReference type="GO" id="GO:0005737">
    <property type="term" value="C:cytoplasm"/>
    <property type="evidence" value="ECO:0007669"/>
    <property type="project" value="UniProtKB-SubCell"/>
</dbReference>
<comment type="similarity">
    <text evidence="5">Belongs to the CCDC88 family.</text>
</comment>
<evidence type="ECO:0000256" key="4">
    <source>
        <dbReference type="ARBA" id="ARBA00023054"/>
    </source>
</evidence>
<feature type="region of interest" description="Disordered" evidence="7">
    <location>
        <begin position="569"/>
        <end position="685"/>
    </location>
</feature>
<evidence type="ECO:0000256" key="5">
    <source>
        <dbReference type="ARBA" id="ARBA00061299"/>
    </source>
</evidence>
<evidence type="ECO:0000256" key="2">
    <source>
        <dbReference type="ARBA" id="ARBA00022490"/>
    </source>
</evidence>
<evidence type="ECO:0000313" key="9">
    <source>
        <dbReference type="EMBL" id="KAF7707500.1"/>
    </source>
</evidence>
<evidence type="ECO:0000256" key="6">
    <source>
        <dbReference type="SAM" id="Coils"/>
    </source>
</evidence>
<feature type="compositionally biased region" description="Basic and acidic residues" evidence="7">
    <location>
        <begin position="569"/>
        <end position="647"/>
    </location>
</feature>
<evidence type="ECO:0000256" key="7">
    <source>
        <dbReference type="SAM" id="MobiDB-lite"/>
    </source>
</evidence>
<feature type="region of interest" description="Disordered" evidence="7">
    <location>
        <begin position="454"/>
        <end position="482"/>
    </location>
</feature>
<dbReference type="PANTHER" id="PTHR18947">
    <property type="entry name" value="HOOK PROTEINS"/>
    <property type="match status" value="1"/>
</dbReference>
<dbReference type="GO" id="GO:0005085">
    <property type="term" value="F:guanyl-nucleotide exchange factor activity"/>
    <property type="evidence" value="ECO:0007669"/>
    <property type="project" value="UniProtKB-KW"/>
</dbReference>
<dbReference type="Gene3D" id="1.10.418.10">
    <property type="entry name" value="Calponin-like domain"/>
    <property type="match status" value="1"/>
</dbReference>